<name>A0ABD1ELS8_HYPHA</name>
<evidence type="ECO:0000313" key="4">
    <source>
        <dbReference type="Proteomes" id="UP001566132"/>
    </source>
</evidence>
<evidence type="ECO:0000313" key="3">
    <source>
        <dbReference type="EMBL" id="KAL1497444.1"/>
    </source>
</evidence>
<proteinExistence type="predicted"/>
<keyword evidence="1" id="KW-0472">Membrane</keyword>
<keyword evidence="1" id="KW-1133">Transmembrane helix</keyword>
<dbReference type="Proteomes" id="UP001566132">
    <property type="component" value="Unassembled WGS sequence"/>
</dbReference>
<evidence type="ECO:0000256" key="2">
    <source>
        <dbReference type="SAM" id="SignalP"/>
    </source>
</evidence>
<organism evidence="3 4">
    <name type="scientific">Hypothenemus hampei</name>
    <name type="common">Coffee berry borer</name>
    <dbReference type="NCBI Taxonomy" id="57062"/>
    <lineage>
        <taxon>Eukaryota</taxon>
        <taxon>Metazoa</taxon>
        <taxon>Ecdysozoa</taxon>
        <taxon>Arthropoda</taxon>
        <taxon>Hexapoda</taxon>
        <taxon>Insecta</taxon>
        <taxon>Pterygota</taxon>
        <taxon>Neoptera</taxon>
        <taxon>Endopterygota</taxon>
        <taxon>Coleoptera</taxon>
        <taxon>Polyphaga</taxon>
        <taxon>Cucujiformia</taxon>
        <taxon>Curculionidae</taxon>
        <taxon>Scolytinae</taxon>
        <taxon>Hypothenemus</taxon>
    </lineage>
</organism>
<feature type="chain" id="PRO_5044816542" evidence="2">
    <location>
        <begin position="21"/>
        <end position="482"/>
    </location>
</feature>
<evidence type="ECO:0000256" key="1">
    <source>
        <dbReference type="SAM" id="Phobius"/>
    </source>
</evidence>
<dbReference type="EMBL" id="JBDJPC010000006">
    <property type="protein sequence ID" value="KAL1497444.1"/>
    <property type="molecule type" value="Genomic_DNA"/>
</dbReference>
<keyword evidence="2" id="KW-0732">Signal</keyword>
<comment type="caution">
    <text evidence="3">The sequence shown here is derived from an EMBL/GenBank/DDBJ whole genome shotgun (WGS) entry which is preliminary data.</text>
</comment>
<protein>
    <submittedName>
        <fullName evidence="3">Uncharacterized protein</fullName>
    </submittedName>
</protein>
<accession>A0ABD1ELS8</accession>
<dbReference type="AlphaFoldDB" id="A0ABD1ELS8"/>
<keyword evidence="4" id="KW-1185">Reference proteome</keyword>
<keyword evidence="1" id="KW-0812">Transmembrane</keyword>
<feature type="signal peptide" evidence="2">
    <location>
        <begin position="1"/>
        <end position="20"/>
    </location>
</feature>
<gene>
    <name evidence="3" type="ORF">ABEB36_008418</name>
</gene>
<feature type="transmembrane region" description="Helical" evidence="1">
    <location>
        <begin position="277"/>
        <end position="298"/>
    </location>
</feature>
<reference evidence="3 4" key="1">
    <citation type="submission" date="2024-05" db="EMBL/GenBank/DDBJ databases">
        <title>Genetic variation in Jamaican populations of the coffee berry borer (Hypothenemus hampei).</title>
        <authorList>
            <person name="Errbii M."/>
            <person name="Myrie A."/>
        </authorList>
    </citation>
    <scope>NUCLEOTIDE SEQUENCE [LARGE SCALE GENOMIC DNA]</scope>
    <source>
        <strain evidence="3">JA-Hopewell-2020-01-JO</strain>
        <tissue evidence="3">Whole body</tissue>
    </source>
</reference>
<sequence>MGIKWTVICLISLAFTKTQAYQSCTDQHLISSDNRVVQTKALSSEDCTHIDFERSEKLHSHLSSWRLAIKIDDNRTYLLNISLLDIAWKKASLRLRRENQPESSSICKSYSIEDVNQLPISQIYDTCLNFPYYNNTVNYELILKAEFNADILYKRMIFTFPTLERSNNAVPLKKRAIFCFLDVSSSSGIFFNIQPLPSFYNVSYYKVEVYKEIEFTDKLLDVRMLNAKDNVEQLSFLYLTYNDEGNYFFKVSAVNEICPEDFCLKTMSPYIFIRRKYPPIVIGIVGASFLIPFILFIFHMWNRKNLLQDVNNGPEDRIFLIHNQTPETHYLIVKALEKVLKTLTTAQIVNKIAEASHIIYICGTHIFELDPNVHKYLVAEANKSLSTIDIAIIRFPYSTKEIPSYLRRSPIFELMEDFIIFIHLFNCEAEYENNTNYLDLHEKIRTAQHYIDPKKIILNVPIIIVTEQSDVENESKEGDVLL</sequence>